<sequence>MPYSPFKEKSTLHRERPWVFVYGALLAGTAGYVNAVLLGIYHVPVSHMSGAVARLAIDLSTCNRQDLEGAMAIFFAFLCGAILSGLVIGGTKVQPGRRYGVAMMFEGALLALATFLLVTGRSGGIATAAMACGLQNAMASSYCGLILRTTHVTGIVTDIGVMLGHWLRYRRTEFWKLVLLLSILCGFFGGGLLGAACHARVGAIALLLVAAGCTLAGAFYYAWRRRHLNELPLERWGYFPPQEADSLK</sequence>
<dbReference type="RefSeq" id="WP_221251145.1">
    <property type="nucleotide sequence ID" value="NZ_AP024355.1"/>
</dbReference>
<feature type="transmembrane region" description="Helical" evidence="1">
    <location>
        <begin position="201"/>
        <end position="223"/>
    </location>
</feature>
<proteinExistence type="predicted"/>
<reference evidence="2 3" key="2">
    <citation type="journal article" date="2021" name="Int. J. Syst. Evol. Microbiol.">
        <title>Isolation and Polyphasic Characterization of Desulfuromonas versatilis sp. Nov., an Electrogenic Bacteria Capable of Versatile Metabolism Isolated from a Graphene Oxide-Reducing Enrichment Culture.</title>
        <authorList>
            <person name="Xie L."/>
            <person name="Yoshida N."/>
            <person name="Ishii S."/>
            <person name="Meng L."/>
        </authorList>
    </citation>
    <scope>NUCLEOTIDE SEQUENCE [LARGE SCALE GENOMIC DNA]</scope>
    <source>
        <strain evidence="2 3">NIT-T3</strain>
    </source>
</reference>
<dbReference type="Pfam" id="PF06912">
    <property type="entry name" value="DUF1275"/>
    <property type="match status" value="1"/>
</dbReference>
<dbReference type="Proteomes" id="UP001319827">
    <property type="component" value="Chromosome"/>
</dbReference>
<feature type="transmembrane region" description="Helical" evidence="1">
    <location>
        <begin position="69"/>
        <end position="89"/>
    </location>
</feature>
<protein>
    <submittedName>
        <fullName evidence="2">Membrane protein</fullName>
    </submittedName>
</protein>
<feature type="transmembrane region" description="Helical" evidence="1">
    <location>
        <begin position="174"/>
        <end position="195"/>
    </location>
</feature>
<keyword evidence="3" id="KW-1185">Reference proteome</keyword>
<feature type="transmembrane region" description="Helical" evidence="1">
    <location>
        <begin position="101"/>
        <end position="119"/>
    </location>
</feature>
<feature type="transmembrane region" description="Helical" evidence="1">
    <location>
        <begin position="20"/>
        <end position="41"/>
    </location>
</feature>
<keyword evidence="1" id="KW-0812">Transmembrane</keyword>
<organism evidence="2 3">
    <name type="scientific">Desulfuromonas versatilis</name>
    <dbReference type="NCBI Taxonomy" id="2802975"/>
    <lineage>
        <taxon>Bacteria</taxon>
        <taxon>Pseudomonadati</taxon>
        <taxon>Thermodesulfobacteriota</taxon>
        <taxon>Desulfuromonadia</taxon>
        <taxon>Desulfuromonadales</taxon>
        <taxon>Desulfuromonadaceae</taxon>
        <taxon>Desulfuromonas</taxon>
    </lineage>
</organism>
<keyword evidence="1" id="KW-0472">Membrane</keyword>
<dbReference type="InterPro" id="IPR010699">
    <property type="entry name" value="DUF1275"/>
</dbReference>
<dbReference type="EMBL" id="AP024355">
    <property type="protein sequence ID" value="BCR03683.1"/>
    <property type="molecule type" value="Genomic_DNA"/>
</dbReference>
<name>A0ABM9SDI5_9BACT</name>
<evidence type="ECO:0000313" key="2">
    <source>
        <dbReference type="EMBL" id="BCR03683.1"/>
    </source>
</evidence>
<gene>
    <name evidence="2" type="ORF">DESUT3_07520</name>
</gene>
<dbReference type="PANTHER" id="PTHR37314">
    <property type="entry name" value="SLR0142 PROTEIN"/>
    <property type="match status" value="1"/>
</dbReference>
<dbReference type="PANTHER" id="PTHR37314:SF4">
    <property type="entry name" value="UPF0700 TRANSMEMBRANE PROTEIN YOAK"/>
    <property type="match status" value="1"/>
</dbReference>
<accession>A0ABM9SDI5</accession>
<feature type="transmembrane region" description="Helical" evidence="1">
    <location>
        <begin position="139"/>
        <end position="162"/>
    </location>
</feature>
<keyword evidence="1" id="KW-1133">Transmembrane helix</keyword>
<reference evidence="2 3" key="1">
    <citation type="journal article" date="2016" name="C (Basel)">
        <title>Selective Growth of and Electricity Production by Marine Exoelectrogenic Bacteria in Self-Aggregated Hydrogel of Microbially Reduced Graphene Oxide.</title>
        <authorList>
            <person name="Yoshida N."/>
            <person name="Goto Y."/>
            <person name="Miyata Y."/>
        </authorList>
    </citation>
    <scope>NUCLEOTIDE SEQUENCE [LARGE SCALE GENOMIC DNA]</scope>
    <source>
        <strain evidence="2 3">NIT-T3</strain>
    </source>
</reference>
<evidence type="ECO:0000313" key="3">
    <source>
        <dbReference type="Proteomes" id="UP001319827"/>
    </source>
</evidence>
<evidence type="ECO:0000256" key="1">
    <source>
        <dbReference type="SAM" id="Phobius"/>
    </source>
</evidence>